<evidence type="ECO:0000256" key="2">
    <source>
        <dbReference type="SAM" id="SignalP"/>
    </source>
</evidence>
<gene>
    <name evidence="4" type="ORF">FO442_18130</name>
</gene>
<dbReference type="EMBL" id="VLPL01000012">
    <property type="protein sequence ID" value="TSJ39092.1"/>
    <property type="molecule type" value="Genomic_DNA"/>
</dbReference>
<dbReference type="NCBIfam" id="TIGR04183">
    <property type="entry name" value="Por_Secre_tail"/>
    <property type="match status" value="1"/>
</dbReference>
<dbReference type="Proteomes" id="UP000316008">
    <property type="component" value="Unassembled WGS sequence"/>
</dbReference>
<comment type="caution">
    <text evidence="4">The sequence shown here is derived from an EMBL/GenBank/DDBJ whole genome shotgun (WGS) entry which is preliminary data.</text>
</comment>
<dbReference type="Gene3D" id="2.60.40.10">
    <property type="entry name" value="Immunoglobulins"/>
    <property type="match status" value="2"/>
</dbReference>
<reference evidence="4 5" key="1">
    <citation type="submission" date="2019-07" db="EMBL/GenBank/DDBJ databases">
        <authorList>
            <person name="Huq M.A."/>
        </authorList>
    </citation>
    <scope>NUCLEOTIDE SEQUENCE [LARGE SCALE GENOMIC DNA]</scope>
    <source>
        <strain evidence="4 5">MAH-3</strain>
    </source>
</reference>
<evidence type="ECO:0000313" key="5">
    <source>
        <dbReference type="Proteomes" id="UP000316008"/>
    </source>
</evidence>
<accession>A0A556MGZ2</accession>
<evidence type="ECO:0000259" key="3">
    <source>
        <dbReference type="Pfam" id="PF18962"/>
    </source>
</evidence>
<evidence type="ECO:0000313" key="4">
    <source>
        <dbReference type="EMBL" id="TSJ39092.1"/>
    </source>
</evidence>
<dbReference type="RefSeq" id="WP_144334631.1">
    <property type="nucleotide sequence ID" value="NZ_VLPL01000012.1"/>
</dbReference>
<dbReference type="InterPro" id="IPR013783">
    <property type="entry name" value="Ig-like_fold"/>
</dbReference>
<keyword evidence="1 2" id="KW-0732">Signal</keyword>
<dbReference type="Pfam" id="PF18962">
    <property type="entry name" value="Por_Secre_tail"/>
    <property type="match status" value="1"/>
</dbReference>
<keyword evidence="5" id="KW-1185">Reference proteome</keyword>
<proteinExistence type="predicted"/>
<sequence>MKKQLLTLGFLSSLVTFGQTFTDNFDSYTAGQKLCPQSGGAWTTWSNAPGGTEDVLVSNADAVSGSNSLYFSTSAQAGGPTDLVRNFGVLNTGQFDMDFNIKVETGKAGYFNLQKNATIGQVWAMDCFFNDNGSLVINNQDGLNFTGASYPQNTWFNFHLSINFNTNNWEVFIDNVSVGSFSNPVNQIASIDIYPTDQNAPYSCGYFIDDFHTVITPYTLPSVNGAINGLSFDQGTLAGNVVTPKVVVRNLGTTPITSFEMDVDYNGNNVHQAFTGLNIASLATTTVTLTGTLTLASGTMPMIATISNVNNAGADMDANDDVLSISLSPLTPAVGKMVVGEEGTGTWCQWCPRGAVFMDMMQTKYDQYWAGIAVHNGDPMVVTEYDAGIGGLVSGYPSALVDRMSVIDPSEMEGDFLTRVQVAPTALITNGATWNSTTRELKVSTSANFQSSATSSYKLGIVLTEDEVTGTSSNYNQANAYAGGGNGVMGGFESLPNPVPAAQMVYDHVARAIEPSFTGYANSFPATVNAGETHTITATFILPATWDETKIHIVGLLFNPAGKIDNAGKATITEAVANGFVSGTDVTAGLNNLSQIDDLVQVYPNPATTAVSVSLQMTEQSEVTISVTDIAGKEISSKNYGQMNGASVITINTNNTPAGVYFVNVKMNNAITQKKVIIQ</sequence>
<dbReference type="OrthoDB" id="1081990at2"/>
<name>A0A556MGZ2_9FLAO</name>
<feature type="chain" id="PRO_5021945538" evidence="2">
    <location>
        <begin position="19"/>
        <end position="679"/>
    </location>
</feature>
<evidence type="ECO:0000256" key="1">
    <source>
        <dbReference type="ARBA" id="ARBA00022729"/>
    </source>
</evidence>
<feature type="signal peptide" evidence="2">
    <location>
        <begin position="1"/>
        <end position="18"/>
    </location>
</feature>
<organism evidence="4 5">
    <name type="scientific">Fluviicola chungangensis</name>
    <dbReference type="NCBI Taxonomy" id="2597671"/>
    <lineage>
        <taxon>Bacteria</taxon>
        <taxon>Pseudomonadati</taxon>
        <taxon>Bacteroidota</taxon>
        <taxon>Flavobacteriia</taxon>
        <taxon>Flavobacteriales</taxon>
        <taxon>Crocinitomicaceae</taxon>
        <taxon>Fluviicola</taxon>
    </lineage>
</organism>
<dbReference type="AlphaFoldDB" id="A0A556MGZ2"/>
<feature type="domain" description="Secretion system C-terminal sorting" evidence="3">
    <location>
        <begin position="602"/>
        <end position="678"/>
    </location>
</feature>
<protein>
    <submittedName>
        <fullName evidence="4">Omp28-related outer membrane protein</fullName>
    </submittedName>
</protein>
<dbReference type="InterPro" id="IPR026444">
    <property type="entry name" value="Secre_tail"/>
</dbReference>